<feature type="non-terminal residue" evidence="2">
    <location>
        <position position="1"/>
    </location>
</feature>
<accession>A0A699JUZ9</accession>
<dbReference type="EMBL" id="BKCJ010443971">
    <property type="protein sequence ID" value="GFA55092.1"/>
    <property type="molecule type" value="Genomic_DNA"/>
</dbReference>
<proteinExistence type="predicted"/>
<feature type="coiled-coil region" evidence="1">
    <location>
        <begin position="98"/>
        <end position="125"/>
    </location>
</feature>
<evidence type="ECO:0000256" key="1">
    <source>
        <dbReference type="SAM" id="Coils"/>
    </source>
</evidence>
<gene>
    <name evidence="2" type="ORF">Tci_627064</name>
</gene>
<keyword evidence="1" id="KW-0175">Coiled coil</keyword>
<sequence length="126" mass="14070">AIDADKDITLVNDADNEMFDVDDLGEITLAQALKALKTSKPKVKGIVFHEPCKSTTTTTTTISSQQSQDTGKGIMIEELVKPKKKEQIRLNEEAALKLQVEFDEKERLARKRAKKEQEANIALIET</sequence>
<evidence type="ECO:0000313" key="2">
    <source>
        <dbReference type="EMBL" id="GFA55092.1"/>
    </source>
</evidence>
<comment type="caution">
    <text evidence="2">The sequence shown here is derived from an EMBL/GenBank/DDBJ whole genome shotgun (WGS) entry which is preliminary data.</text>
</comment>
<name>A0A699JUZ9_TANCI</name>
<organism evidence="2">
    <name type="scientific">Tanacetum cinerariifolium</name>
    <name type="common">Dalmatian daisy</name>
    <name type="synonym">Chrysanthemum cinerariifolium</name>
    <dbReference type="NCBI Taxonomy" id="118510"/>
    <lineage>
        <taxon>Eukaryota</taxon>
        <taxon>Viridiplantae</taxon>
        <taxon>Streptophyta</taxon>
        <taxon>Embryophyta</taxon>
        <taxon>Tracheophyta</taxon>
        <taxon>Spermatophyta</taxon>
        <taxon>Magnoliopsida</taxon>
        <taxon>eudicotyledons</taxon>
        <taxon>Gunneridae</taxon>
        <taxon>Pentapetalae</taxon>
        <taxon>asterids</taxon>
        <taxon>campanulids</taxon>
        <taxon>Asterales</taxon>
        <taxon>Asteraceae</taxon>
        <taxon>Asteroideae</taxon>
        <taxon>Anthemideae</taxon>
        <taxon>Anthemidinae</taxon>
        <taxon>Tanacetum</taxon>
    </lineage>
</organism>
<dbReference type="AlphaFoldDB" id="A0A699JUZ9"/>
<protein>
    <submittedName>
        <fullName evidence="2">Uncharacterized protein</fullName>
    </submittedName>
</protein>
<reference evidence="2" key="1">
    <citation type="journal article" date="2019" name="Sci. Rep.">
        <title>Draft genome of Tanacetum cinerariifolium, the natural source of mosquito coil.</title>
        <authorList>
            <person name="Yamashiro T."/>
            <person name="Shiraishi A."/>
            <person name="Satake H."/>
            <person name="Nakayama K."/>
        </authorList>
    </citation>
    <scope>NUCLEOTIDE SEQUENCE</scope>
</reference>